<comment type="caution">
    <text evidence="1">The sequence shown here is derived from an EMBL/GenBank/DDBJ whole genome shotgun (WGS) entry which is preliminary data.</text>
</comment>
<dbReference type="Gene3D" id="3.40.50.1000">
    <property type="entry name" value="HAD superfamily/HAD-like"/>
    <property type="match status" value="1"/>
</dbReference>
<evidence type="ECO:0000313" key="2">
    <source>
        <dbReference type="Proteomes" id="UP001595824"/>
    </source>
</evidence>
<gene>
    <name evidence="1" type="ORF">ACFPC0_10635</name>
</gene>
<accession>A0ABV8TCE2</accession>
<dbReference type="InterPro" id="IPR023214">
    <property type="entry name" value="HAD_sf"/>
</dbReference>
<name>A0ABV8TCE2_9ACTN</name>
<evidence type="ECO:0000313" key="1">
    <source>
        <dbReference type="EMBL" id="MFC4328281.1"/>
    </source>
</evidence>
<organism evidence="1 2">
    <name type="scientific">Streptomyces andamanensis</name>
    <dbReference type="NCBI Taxonomy" id="1565035"/>
    <lineage>
        <taxon>Bacteria</taxon>
        <taxon>Bacillati</taxon>
        <taxon>Actinomycetota</taxon>
        <taxon>Actinomycetes</taxon>
        <taxon>Kitasatosporales</taxon>
        <taxon>Streptomycetaceae</taxon>
        <taxon>Streptomyces</taxon>
    </lineage>
</organism>
<dbReference type="RefSeq" id="WP_381738426.1">
    <property type="nucleotide sequence ID" value="NZ_JBHSDP010000011.1"/>
</dbReference>
<reference evidence="2" key="1">
    <citation type="journal article" date="2019" name="Int. J. Syst. Evol. Microbiol.">
        <title>The Global Catalogue of Microorganisms (GCM) 10K type strain sequencing project: providing services to taxonomists for standard genome sequencing and annotation.</title>
        <authorList>
            <consortium name="The Broad Institute Genomics Platform"/>
            <consortium name="The Broad Institute Genome Sequencing Center for Infectious Disease"/>
            <person name="Wu L."/>
            <person name="Ma J."/>
        </authorList>
    </citation>
    <scope>NUCLEOTIDE SEQUENCE [LARGE SCALE GENOMIC DNA]</scope>
    <source>
        <strain evidence="2">PCU 347</strain>
    </source>
</reference>
<protein>
    <submittedName>
        <fullName evidence="1">Uncharacterized protein</fullName>
    </submittedName>
</protein>
<dbReference type="EMBL" id="JBHSDP010000011">
    <property type="protein sequence ID" value="MFC4328281.1"/>
    <property type="molecule type" value="Genomic_DNA"/>
</dbReference>
<keyword evidence="2" id="KW-1185">Reference proteome</keyword>
<sequence>MTIAVDFDVPLHDYRHGWRDGSIYGDQTPGAFPALHSLLAIDAVFIHTTREPEPVAAWLRERGGFETLADDGTLGITFWNRRGVLLVTNRKYPAHAYIDDRAVPFTGDWDAALLATAELMPVLRTPAEG</sequence>
<proteinExistence type="predicted"/>
<dbReference type="Proteomes" id="UP001595824">
    <property type="component" value="Unassembled WGS sequence"/>
</dbReference>